<evidence type="ECO:0000313" key="2">
    <source>
        <dbReference type="Proteomes" id="UP001377337"/>
    </source>
</evidence>
<keyword evidence="2" id="KW-1185">Reference proteome</keyword>
<gene>
    <name evidence="1" type="ORF">WCV65_18350</name>
</gene>
<organism evidence="1 2">
    <name type="scientific">Metabacillus sediminis</name>
    <dbReference type="NCBI Taxonomy" id="3117746"/>
    <lineage>
        <taxon>Bacteria</taxon>
        <taxon>Bacillati</taxon>
        <taxon>Bacillota</taxon>
        <taxon>Bacilli</taxon>
        <taxon>Bacillales</taxon>
        <taxon>Bacillaceae</taxon>
        <taxon>Metabacillus</taxon>
    </lineage>
</organism>
<dbReference type="EMBL" id="CP147407">
    <property type="protein sequence ID" value="WXB96471.1"/>
    <property type="molecule type" value="Genomic_DNA"/>
</dbReference>
<dbReference type="Proteomes" id="UP001377337">
    <property type="component" value="Chromosome"/>
</dbReference>
<proteinExistence type="predicted"/>
<accession>A0ABZ2NFM4</accession>
<protein>
    <submittedName>
        <fullName evidence="1">Class II lanthipeptide, LchA2/BrtA2 family</fullName>
    </submittedName>
</protein>
<evidence type="ECO:0000313" key="1">
    <source>
        <dbReference type="EMBL" id="WXB96471.1"/>
    </source>
</evidence>
<reference evidence="1 2" key="1">
    <citation type="submission" date="2024-02" db="EMBL/GenBank/DDBJ databases">
        <title>Seven novel Bacillus-like species.</title>
        <authorList>
            <person name="Liu G."/>
        </authorList>
    </citation>
    <scope>NUCLEOTIDE SEQUENCE [LARGE SCALE GENOMIC DNA]</scope>
    <source>
        <strain evidence="1 2">FJAT-52054</strain>
    </source>
</reference>
<dbReference type="NCBIfam" id="NF038161">
    <property type="entry name" value="lant_II_LchA2"/>
    <property type="match status" value="1"/>
</dbReference>
<dbReference type="RefSeq" id="WP_035404660.1">
    <property type="nucleotide sequence ID" value="NZ_CP147407.1"/>
</dbReference>
<name>A0ABZ2NFM4_9BACI</name>
<sequence length="68" mass="7057">MKKGLELIEIYKTEDPAGFIPESELKKLSAENPAGGTATITTSSWACGATVALSIAVCSTFKCTSKCG</sequence>